<gene>
    <name evidence="1" type="ORF">HKW66_Vig0067650</name>
</gene>
<accession>A0A8T0K9C9</accession>
<organism evidence="1 2">
    <name type="scientific">Phaseolus angularis</name>
    <name type="common">Azuki bean</name>
    <name type="synonym">Vigna angularis</name>
    <dbReference type="NCBI Taxonomy" id="3914"/>
    <lineage>
        <taxon>Eukaryota</taxon>
        <taxon>Viridiplantae</taxon>
        <taxon>Streptophyta</taxon>
        <taxon>Embryophyta</taxon>
        <taxon>Tracheophyta</taxon>
        <taxon>Spermatophyta</taxon>
        <taxon>Magnoliopsida</taxon>
        <taxon>eudicotyledons</taxon>
        <taxon>Gunneridae</taxon>
        <taxon>Pentapetalae</taxon>
        <taxon>rosids</taxon>
        <taxon>fabids</taxon>
        <taxon>Fabales</taxon>
        <taxon>Fabaceae</taxon>
        <taxon>Papilionoideae</taxon>
        <taxon>50 kb inversion clade</taxon>
        <taxon>NPAAA clade</taxon>
        <taxon>indigoferoid/millettioid clade</taxon>
        <taxon>Phaseoleae</taxon>
        <taxon>Vigna</taxon>
    </lineage>
</organism>
<proteinExistence type="predicted"/>
<dbReference type="EMBL" id="JABFOF010000006">
    <property type="protein sequence ID" value="KAG2395859.1"/>
    <property type="molecule type" value="Genomic_DNA"/>
</dbReference>
<protein>
    <submittedName>
        <fullName evidence="1">Uncharacterized protein</fullName>
    </submittedName>
</protein>
<comment type="caution">
    <text evidence="1">The sequence shown here is derived from an EMBL/GenBank/DDBJ whole genome shotgun (WGS) entry which is preliminary data.</text>
</comment>
<evidence type="ECO:0000313" key="2">
    <source>
        <dbReference type="Proteomes" id="UP000743370"/>
    </source>
</evidence>
<dbReference type="AlphaFoldDB" id="A0A8T0K9C9"/>
<dbReference type="Proteomes" id="UP000743370">
    <property type="component" value="Unassembled WGS sequence"/>
</dbReference>
<name>A0A8T0K9C9_PHAAN</name>
<evidence type="ECO:0000313" key="1">
    <source>
        <dbReference type="EMBL" id="KAG2395859.1"/>
    </source>
</evidence>
<reference evidence="1 2" key="1">
    <citation type="submission" date="2020-05" db="EMBL/GenBank/DDBJ databases">
        <title>Vigna angularis (adzuki bean) Var. LongXiaoDou No. 4 denovo assembly.</title>
        <authorList>
            <person name="Xiang H."/>
        </authorList>
    </citation>
    <scope>NUCLEOTIDE SEQUENCE [LARGE SCALE GENOMIC DNA]</scope>
    <source>
        <tissue evidence="1">Leaf</tissue>
    </source>
</reference>
<sequence length="102" mass="11663">MMICESLIVMVARCVEEEKGGGVLSREALNDVSEVDSIGLHVPGFDLHYLRSFIHQNKKTVSNLQYCYEVGPSLTLPKALFEMYAERDRKRRQKCSLKRLVS</sequence>